<evidence type="ECO:0000256" key="1">
    <source>
        <dbReference type="ARBA" id="ARBA00023242"/>
    </source>
</evidence>
<dbReference type="SUPFAM" id="SSF57701">
    <property type="entry name" value="Zn2/Cys6 DNA-binding domain"/>
    <property type="match status" value="1"/>
</dbReference>
<sequence length="397" mass="44436">MMQNPNSKKKSDGKKPIPSNNDKPKISKTTRACDNCRKKRVRCIRENEGPCKKCIEDNCDCNFSKSILKRGPKKATGSSTGLPTKAEFQKWGEDLWQLFGKDRQAILRFLSSVPPNFDQNIQPSIIVRALALGNEQSSSLSDLNTSFSETFLGNEQVPSDLIQANILTLGKNSDGRPLSVNNESFSQETPCISLFDPQEASSINLFNNLEINEQLSGDPTESFLTSNEYTSFEIRSPRSTNRQYSLHRSQSRDNRHNRQETRSRKPVSRSPSPNYRASMYSDEEQNLNLFPYSQVCYSPGYLSPNIPINYCTSNNSSASTSAHIPSSPCVPLDLDDTNLVDYINLQVISVNSNSDEMNQHLLINSTSDIQTSPLDDSEEIPFSDNCYDSGLGIYGYN</sequence>
<feature type="region of interest" description="Disordered" evidence="2">
    <location>
        <begin position="1"/>
        <end position="28"/>
    </location>
</feature>
<dbReference type="EMBL" id="CAJVQA010009562">
    <property type="protein sequence ID" value="CAG8687242.1"/>
    <property type="molecule type" value="Genomic_DNA"/>
</dbReference>
<organism evidence="4 5">
    <name type="scientific">Cetraspora pellucida</name>
    <dbReference type="NCBI Taxonomy" id="1433469"/>
    <lineage>
        <taxon>Eukaryota</taxon>
        <taxon>Fungi</taxon>
        <taxon>Fungi incertae sedis</taxon>
        <taxon>Mucoromycota</taxon>
        <taxon>Glomeromycotina</taxon>
        <taxon>Glomeromycetes</taxon>
        <taxon>Diversisporales</taxon>
        <taxon>Gigasporaceae</taxon>
        <taxon>Cetraspora</taxon>
    </lineage>
</organism>
<keyword evidence="5" id="KW-1185">Reference proteome</keyword>
<dbReference type="PANTHER" id="PTHR31668">
    <property type="entry name" value="GLUCOSE TRANSPORT TRANSCRIPTION REGULATOR RGT1-RELATED-RELATED"/>
    <property type="match status" value="1"/>
</dbReference>
<dbReference type="InterPro" id="IPR001138">
    <property type="entry name" value="Zn2Cys6_DnaBD"/>
</dbReference>
<dbReference type="SMART" id="SM00066">
    <property type="entry name" value="GAL4"/>
    <property type="match status" value="1"/>
</dbReference>
<evidence type="ECO:0000313" key="4">
    <source>
        <dbReference type="EMBL" id="CAG8687242.1"/>
    </source>
</evidence>
<feature type="compositionally biased region" description="Polar residues" evidence="2">
    <location>
        <begin position="237"/>
        <end position="248"/>
    </location>
</feature>
<feature type="region of interest" description="Disordered" evidence="2">
    <location>
        <begin position="234"/>
        <end position="278"/>
    </location>
</feature>
<accession>A0A9N9HH92</accession>
<dbReference type="PROSITE" id="PS00463">
    <property type="entry name" value="ZN2_CY6_FUNGAL_1"/>
    <property type="match status" value="1"/>
</dbReference>
<feature type="compositionally biased region" description="Basic and acidic residues" evidence="2">
    <location>
        <begin position="250"/>
        <end position="263"/>
    </location>
</feature>
<dbReference type="InterPro" id="IPR036864">
    <property type="entry name" value="Zn2-C6_fun-type_DNA-bd_sf"/>
</dbReference>
<dbReference type="Pfam" id="PF00172">
    <property type="entry name" value="Zn_clus"/>
    <property type="match status" value="1"/>
</dbReference>
<dbReference type="OrthoDB" id="2123952at2759"/>
<dbReference type="PROSITE" id="PS50048">
    <property type="entry name" value="ZN2_CY6_FUNGAL_2"/>
    <property type="match status" value="1"/>
</dbReference>
<dbReference type="AlphaFoldDB" id="A0A9N9HH92"/>
<dbReference type="GO" id="GO:0008270">
    <property type="term" value="F:zinc ion binding"/>
    <property type="evidence" value="ECO:0007669"/>
    <property type="project" value="InterPro"/>
</dbReference>
<evidence type="ECO:0000313" key="5">
    <source>
        <dbReference type="Proteomes" id="UP000789759"/>
    </source>
</evidence>
<protein>
    <submittedName>
        <fullName evidence="4">540_t:CDS:1</fullName>
    </submittedName>
</protein>
<evidence type="ECO:0000259" key="3">
    <source>
        <dbReference type="PROSITE" id="PS50048"/>
    </source>
</evidence>
<dbReference type="CDD" id="cd00067">
    <property type="entry name" value="GAL4"/>
    <property type="match status" value="1"/>
</dbReference>
<dbReference type="Proteomes" id="UP000789759">
    <property type="component" value="Unassembled WGS sequence"/>
</dbReference>
<feature type="domain" description="Zn(2)-C6 fungal-type" evidence="3">
    <location>
        <begin position="32"/>
        <end position="63"/>
    </location>
</feature>
<dbReference type="InterPro" id="IPR050797">
    <property type="entry name" value="Carb_Metab_Trans_Reg"/>
</dbReference>
<comment type="caution">
    <text evidence="4">The sequence shown here is derived from an EMBL/GenBank/DDBJ whole genome shotgun (WGS) entry which is preliminary data.</text>
</comment>
<reference evidence="4" key="1">
    <citation type="submission" date="2021-06" db="EMBL/GenBank/DDBJ databases">
        <authorList>
            <person name="Kallberg Y."/>
            <person name="Tangrot J."/>
            <person name="Rosling A."/>
        </authorList>
    </citation>
    <scope>NUCLEOTIDE SEQUENCE</scope>
    <source>
        <strain evidence="4">FL966</strain>
    </source>
</reference>
<proteinExistence type="predicted"/>
<name>A0A9N9HH92_9GLOM</name>
<evidence type="ECO:0000256" key="2">
    <source>
        <dbReference type="SAM" id="MobiDB-lite"/>
    </source>
</evidence>
<dbReference type="GO" id="GO:0000981">
    <property type="term" value="F:DNA-binding transcription factor activity, RNA polymerase II-specific"/>
    <property type="evidence" value="ECO:0007669"/>
    <property type="project" value="InterPro"/>
</dbReference>
<gene>
    <name evidence="4" type="ORF">CPELLU_LOCUS11087</name>
</gene>
<dbReference type="Gene3D" id="4.10.240.10">
    <property type="entry name" value="Zn(2)-C6 fungal-type DNA-binding domain"/>
    <property type="match status" value="1"/>
</dbReference>
<keyword evidence="1" id="KW-0539">Nucleus</keyword>